<gene>
    <name evidence="2" type="ORF">MCHUDSM44219_04687</name>
</gene>
<dbReference type="Gene3D" id="3.40.190.10">
    <property type="entry name" value="Periplasmic binding protein-like II"/>
    <property type="match status" value="1"/>
</dbReference>
<dbReference type="AlphaFoldDB" id="A0A0J6YJE3"/>
<dbReference type="Gene3D" id="3.40.190.150">
    <property type="entry name" value="Bordetella uptake gene, domain 1"/>
    <property type="match status" value="1"/>
</dbReference>
<dbReference type="PANTHER" id="PTHR42928">
    <property type="entry name" value="TRICARBOXYLATE-BINDING PROTEIN"/>
    <property type="match status" value="1"/>
</dbReference>
<keyword evidence="3" id="KW-1185">Reference proteome</keyword>
<comment type="caution">
    <text evidence="2">The sequence shown here is derived from an EMBL/GenBank/DDBJ whole genome shotgun (WGS) entry which is preliminary data.</text>
</comment>
<dbReference type="EMBL" id="JYNX01000061">
    <property type="protein sequence ID" value="KMO72971.1"/>
    <property type="molecule type" value="Genomic_DNA"/>
</dbReference>
<dbReference type="Pfam" id="PF03401">
    <property type="entry name" value="TctC"/>
    <property type="match status" value="1"/>
</dbReference>
<protein>
    <submittedName>
        <fullName evidence="2">Tripartite tricarboxylate transporter family receptor</fullName>
    </submittedName>
</protein>
<sequence>MFRLSTIGAVLVSLLFLIGCQRTEPVSEPTPYPSAPIIMTAGAGPGSGFDLTIRSVVEALQDAHLVDVPLTVENRPGRSGADQLATMVEQHAGADDQISVTSLSMMMNQIRGVSPYGYRDVTMIARLMTEYYVVVADPASPFATLGDVMSAVEQRPADVAVGAAKDDEAPFDLLVSAAGGTASAVRYTPLEGGGDQIEALRAGHVPLAIGGLSEFVDEIRAGTLRGLAVLAENRVPGLDVPTAREQGLDVTLSNWRGLYGPPGMPEQALAYWQKVLGEMVQTPTWQRIADQRQFTTAFLAGADLNTFLAETQADVTKALDDAVR</sequence>
<dbReference type="PANTHER" id="PTHR42928:SF3">
    <property type="entry name" value="UPF0065 PROTEIN YFLP"/>
    <property type="match status" value="1"/>
</dbReference>
<dbReference type="OrthoDB" id="9780943at2"/>
<dbReference type="PROSITE" id="PS51257">
    <property type="entry name" value="PROKAR_LIPOPROTEIN"/>
    <property type="match status" value="1"/>
</dbReference>
<evidence type="ECO:0000313" key="3">
    <source>
        <dbReference type="Proteomes" id="UP000036176"/>
    </source>
</evidence>
<dbReference type="PATRIC" id="fig|1800.3.peg.4713"/>
<keyword evidence="2" id="KW-0675">Receptor</keyword>
<dbReference type="PIRSF" id="PIRSF017082">
    <property type="entry name" value="YflP"/>
    <property type="match status" value="1"/>
</dbReference>
<proteinExistence type="inferred from homology"/>
<dbReference type="CDD" id="cd07012">
    <property type="entry name" value="PBP2_Bug_TTT"/>
    <property type="match status" value="1"/>
</dbReference>
<dbReference type="InterPro" id="IPR042100">
    <property type="entry name" value="Bug_dom1"/>
</dbReference>
<reference evidence="2 3" key="1">
    <citation type="journal article" date="2015" name="Genome Biol. Evol.">
        <title>Characterization of Three Mycobacterium spp. with Potential Use in Bioremediation by Genome Sequencing and Comparative Genomics.</title>
        <authorList>
            <person name="Das S."/>
            <person name="Pettersson B.M."/>
            <person name="Behra P.R."/>
            <person name="Ramesh M."/>
            <person name="Dasgupta S."/>
            <person name="Bhattacharya A."/>
            <person name="Kirsebom L.A."/>
        </authorList>
    </citation>
    <scope>NUCLEOTIDE SEQUENCE [LARGE SCALE GENOMIC DNA]</scope>
    <source>
        <strain evidence="2 3">DSM 44219</strain>
    </source>
</reference>
<dbReference type="InterPro" id="IPR005064">
    <property type="entry name" value="BUG"/>
</dbReference>
<evidence type="ECO:0000256" key="1">
    <source>
        <dbReference type="ARBA" id="ARBA00006987"/>
    </source>
</evidence>
<accession>A0A0J6YJE3</accession>
<comment type="similarity">
    <text evidence="1">Belongs to the UPF0065 (bug) family.</text>
</comment>
<dbReference type="Proteomes" id="UP000036176">
    <property type="component" value="Unassembled WGS sequence"/>
</dbReference>
<evidence type="ECO:0000313" key="2">
    <source>
        <dbReference type="EMBL" id="KMO72971.1"/>
    </source>
</evidence>
<organism evidence="2 3">
    <name type="scientific">Mycolicibacterium chubuense</name>
    <name type="common">Mycobacterium chubuense</name>
    <dbReference type="NCBI Taxonomy" id="1800"/>
    <lineage>
        <taxon>Bacteria</taxon>
        <taxon>Bacillati</taxon>
        <taxon>Actinomycetota</taxon>
        <taxon>Actinomycetes</taxon>
        <taxon>Mycobacteriales</taxon>
        <taxon>Mycobacteriaceae</taxon>
        <taxon>Mycolicibacterium</taxon>
    </lineage>
</organism>
<name>A0A0J6YJE3_MYCCU</name>